<name>A0A3M7RYB2_BRAPC</name>
<dbReference type="AlphaFoldDB" id="A0A3M7RYB2"/>
<accession>A0A3M7RYB2</accession>
<evidence type="ECO:0000313" key="2">
    <source>
        <dbReference type="Proteomes" id="UP000276133"/>
    </source>
</evidence>
<comment type="caution">
    <text evidence="1">The sequence shown here is derived from an EMBL/GenBank/DDBJ whole genome shotgun (WGS) entry which is preliminary data.</text>
</comment>
<sequence>MVEELCMKHKLDVLKYLDIPTSVEKKTHIDVTNYSSKTSIEIINHLFMNINRGLADLIDKKLNEK</sequence>
<keyword evidence="2" id="KW-1185">Reference proteome</keyword>
<organism evidence="1 2">
    <name type="scientific">Brachionus plicatilis</name>
    <name type="common">Marine rotifer</name>
    <name type="synonym">Brachionus muelleri</name>
    <dbReference type="NCBI Taxonomy" id="10195"/>
    <lineage>
        <taxon>Eukaryota</taxon>
        <taxon>Metazoa</taxon>
        <taxon>Spiralia</taxon>
        <taxon>Gnathifera</taxon>
        <taxon>Rotifera</taxon>
        <taxon>Eurotatoria</taxon>
        <taxon>Monogononta</taxon>
        <taxon>Pseudotrocha</taxon>
        <taxon>Ploima</taxon>
        <taxon>Brachionidae</taxon>
        <taxon>Brachionus</taxon>
    </lineage>
</organism>
<gene>
    <name evidence="1" type="ORF">BpHYR1_030248</name>
</gene>
<protein>
    <submittedName>
        <fullName evidence="1">Uncharacterized protein</fullName>
    </submittedName>
</protein>
<dbReference type="EMBL" id="REGN01002366">
    <property type="protein sequence ID" value="RNA28564.1"/>
    <property type="molecule type" value="Genomic_DNA"/>
</dbReference>
<evidence type="ECO:0000313" key="1">
    <source>
        <dbReference type="EMBL" id="RNA28564.1"/>
    </source>
</evidence>
<proteinExistence type="predicted"/>
<dbReference type="Proteomes" id="UP000276133">
    <property type="component" value="Unassembled WGS sequence"/>
</dbReference>
<reference evidence="1 2" key="1">
    <citation type="journal article" date="2018" name="Sci. Rep.">
        <title>Genomic signatures of local adaptation to the degree of environmental predictability in rotifers.</title>
        <authorList>
            <person name="Franch-Gras L."/>
            <person name="Hahn C."/>
            <person name="Garcia-Roger E.M."/>
            <person name="Carmona M.J."/>
            <person name="Serra M."/>
            <person name="Gomez A."/>
        </authorList>
    </citation>
    <scope>NUCLEOTIDE SEQUENCE [LARGE SCALE GENOMIC DNA]</scope>
    <source>
        <strain evidence="1">HYR1</strain>
    </source>
</reference>